<keyword evidence="8 12" id="KW-0808">Transferase</keyword>
<feature type="binding site" evidence="13">
    <location>
        <begin position="158"/>
        <end position="160"/>
    </location>
    <ligand>
        <name>substrate</name>
    </ligand>
</feature>
<dbReference type="CDD" id="cd01572">
    <property type="entry name" value="QPRTase"/>
    <property type="match status" value="1"/>
</dbReference>
<evidence type="ECO:0000256" key="1">
    <source>
        <dbReference type="ARBA" id="ARBA00003237"/>
    </source>
</evidence>
<dbReference type="Pfam" id="PF02749">
    <property type="entry name" value="QRPTase_N"/>
    <property type="match status" value="1"/>
</dbReference>
<evidence type="ECO:0000313" key="17">
    <source>
        <dbReference type="Proteomes" id="UP000059074"/>
    </source>
</evidence>
<comment type="function">
    <text evidence="1">Involved in the catabolism of quinolinic acid (QA).</text>
</comment>
<evidence type="ECO:0000313" key="16">
    <source>
        <dbReference type="EMBL" id="KWT64699.1"/>
    </source>
</evidence>
<dbReference type="FunFam" id="3.20.20.70:FF:000030">
    <property type="entry name" value="Nicotinate-nucleotide pyrophosphorylase, carboxylating"/>
    <property type="match status" value="1"/>
</dbReference>
<comment type="catalytic activity">
    <reaction evidence="10">
        <text>nicotinate beta-D-ribonucleotide + CO2 + diphosphate = quinolinate + 5-phospho-alpha-D-ribose 1-diphosphate + 2 H(+)</text>
        <dbReference type="Rhea" id="RHEA:12733"/>
        <dbReference type="ChEBI" id="CHEBI:15378"/>
        <dbReference type="ChEBI" id="CHEBI:16526"/>
        <dbReference type="ChEBI" id="CHEBI:29959"/>
        <dbReference type="ChEBI" id="CHEBI:33019"/>
        <dbReference type="ChEBI" id="CHEBI:57502"/>
        <dbReference type="ChEBI" id="CHEBI:58017"/>
        <dbReference type="EC" id="2.4.2.19"/>
    </reaction>
</comment>
<evidence type="ECO:0000256" key="10">
    <source>
        <dbReference type="ARBA" id="ARBA00047445"/>
    </source>
</evidence>
<feature type="binding site" evidence="13">
    <location>
        <position position="222"/>
    </location>
    <ligand>
        <name>substrate</name>
    </ligand>
</feature>
<gene>
    <name evidence="16" type="ORF">APY04_3171</name>
</gene>
<feature type="binding site" evidence="13">
    <location>
        <position position="243"/>
    </location>
    <ligand>
        <name>substrate</name>
    </ligand>
</feature>
<feature type="binding site" evidence="13">
    <location>
        <position position="192"/>
    </location>
    <ligand>
        <name>substrate</name>
    </ligand>
</feature>
<dbReference type="InterPro" id="IPR013785">
    <property type="entry name" value="Aldolase_TIM"/>
</dbReference>
<evidence type="ECO:0000256" key="3">
    <source>
        <dbReference type="ARBA" id="ARBA00009400"/>
    </source>
</evidence>
<dbReference type="PANTHER" id="PTHR32179">
    <property type="entry name" value="NICOTINATE-NUCLEOTIDE PYROPHOSPHORYLASE [CARBOXYLATING]"/>
    <property type="match status" value="1"/>
</dbReference>
<dbReference type="UniPathway" id="UPA00253">
    <property type="reaction ID" value="UER00331"/>
</dbReference>
<feature type="domain" description="Quinolinate phosphoribosyl transferase N-terminal" evidence="15">
    <location>
        <begin position="50"/>
        <end position="135"/>
    </location>
</feature>
<dbReference type="AlphaFoldDB" id="A0A109B9K4"/>
<evidence type="ECO:0000256" key="6">
    <source>
        <dbReference type="ARBA" id="ARBA00022642"/>
    </source>
</evidence>
<dbReference type="FunFam" id="3.90.1170.20:FF:000001">
    <property type="entry name" value="Nicotinate-nucleotide diphosphorylase (Carboxylating)"/>
    <property type="match status" value="1"/>
</dbReference>
<dbReference type="InterPro" id="IPR004393">
    <property type="entry name" value="NadC"/>
</dbReference>
<keyword evidence="6" id="KW-0662">Pyridine nucleotide biosynthesis</keyword>
<keyword evidence="7 12" id="KW-0328">Glycosyltransferase</keyword>
<comment type="subunit">
    <text evidence="4">Hexamer formed by 3 homodimers.</text>
</comment>
<accession>A0A109B9K4</accession>
<evidence type="ECO:0000259" key="14">
    <source>
        <dbReference type="Pfam" id="PF01729"/>
    </source>
</evidence>
<dbReference type="Gene3D" id="3.90.1170.20">
    <property type="entry name" value="Quinolinate phosphoribosyl transferase, N-terminal domain"/>
    <property type="match status" value="1"/>
</dbReference>
<evidence type="ECO:0000256" key="9">
    <source>
        <dbReference type="ARBA" id="ARBA00033102"/>
    </source>
</evidence>
<dbReference type="GO" id="GO:0009435">
    <property type="term" value="P:NAD+ biosynthetic process"/>
    <property type="evidence" value="ECO:0007669"/>
    <property type="project" value="UniProtKB-UniPathway"/>
</dbReference>
<name>A0A109B9K4_HYPSL</name>
<evidence type="ECO:0000256" key="12">
    <source>
        <dbReference type="PIRNR" id="PIRNR006250"/>
    </source>
</evidence>
<evidence type="ECO:0000256" key="8">
    <source>
        <dbReference type="ARBA" id="ARBA00022679"/>
    </source>
</evidence>
<evidence type="ECO:0000256" key="5">
    <source>
        <dbReference type="ARBA" id="ARBA00011944"/>
    </source>
</evidence>
<evidence type="ECO:0000256" key="11">
    <source>
        <dbReference type="ARBA" id="ARBA00069173"/>
    </source>
</evidence>
<reference evidence="16 17" key="1">
    <citation type="submission" date="2015-10" db="EMBL/GenBank/DDBJ databases">
        <title>Transcriptomic analysis of a linuron degrading triple-species bacterial consortium.</title>
        <authorList>
            <person name="Albers P."/>
        </authorList>
    </citation>
    <scope>NUCLEOTIDE SEQUENCE [LARGE SCALE GENOMIC DNA]</scope>
    <source>
        <strain evidence="16 17">WDL6</strain>
    </source>
</reference>
<dbReference type="InterPro" id="IPR037128">
    <property type="entry name" value="Quinolinate_PRibosylTase_N_sf"/>
</dbReference>
<dbReference type="InterPro" id="IPR022412">
    <property type="entry name" value="Quinolinate_PRibosylTrfase_N"/>
</dbReference>
<comment type="similarity">
    <text evidence="3 12">Belongs to the NadC/ModD family.</text>
</comment>
<dbReference type="EC" id="2.4.2.19" evidence="5"/>
<dbReference type="InterPro" id="IPR002638">
    <property type="entry name" value="Quinolinate_PRibosylTrfase_C"/>
</dbReference>
<dbReference type="InterPro" id="IPR027277">
    <property type="entry name" value="NadC/ModD"/>
</dbReference>
<dbReference type="EMBL" id="LMTR01000089">
    <property type="protein sequence ID" value="KWT64699.1"/>
    <property type="molecule type" value="Genomic_DNA"/>
</dbReference>
<organism evidence="16 17">
    <name type="scientific">Hyphomicrobium sulfonivorans</name>
    <dbReference type="NCBI Taxonomy" id="121290"/>
    <lineage>
        <taxon>Bacteria</taxon>
        <taxon>Pseudomonadati</taxon>
        <taxon>Pseudomonadota</taxon>
        <taxon>Alphaproteobacteria</taxon>
        <taxon>Hyphomicrobiales</taxon>
        <taxon>Hyphomicrobiaceae</taxon>
        <taxon>Hyphomicrobium</taxon>
    </lineage>
</organism>
<proteinExistence type="inferred from homology"/>
<dbReference type="Proteomes" id="UP000059074">
    <property type="component" value="Unassembled WGS sequence"/>
</dbReference>
<dbReference type="GO" id="GO:0004514">
    <property type="term" value="F:nicotinate-nucleotide diphosphorylase (carboxylating) activity"/>
    <property type="evidence" value="ECO:0007669"/>
    <property type="project" value="UniProtKB-EC"/>
</dbReference>
<dbReference type="NCBIfam" id="TIGR00078">
    <property type="entry name" value="nadC"/>
    <property type="match status" value="1"/>
</dbReference>
<dbReference type="PIRSF" id="PIRSF006250">
    <property type="entry name" value="NadC_ModD"/>
    <property type="match status" value="1"/>
</dbReference>
<dbReference type="STRING" id="121290.APY04_3171"/>
<dbReference type="SUPFAM" id="SSF54675">
    <property type="entry name" value="Nicotinate/Quinolinate PRTase N-terminal domain-like"/>
    <property type="match status" value="1"/>
</dbReference>
<feature type="binding site" evidence="13">
    <location>
        <position position="125"/>
    </location>
    <ligand>
        <name>substrate</name>
    </ligand>
</feature>
<protein>
    <recommendedName>
        <fullName evidence="11">Probable nicotinate-nucleotide pyrophosphorylase [carboxylating]</fullName>
        <ecNumber evidence="5">2.4.2.19</ecNumber>
    </recommendedName>
    <alternativeName>
        <fullName evidence="9">Quinolinate phosphoribosyltransferase [decarboxylating]</fullName>
    </alternativeName>
</protein>
<evidence type="ECO:0000256" key="4">
    <source>
        <dbReference type="ARBA" id="ARBA00011218"/>
    </source>
</evidence>
<feature type="binding site" evidence="13">
    <location>
        <begin position="266"/>
        <end position="268"/>
    </location>
    <ligand>
        <name>substrate</name>
    </ligand>
</feature>
<dbReference type="Pfam" id="PF01729">
    <property type="entry name" value="QRPTase_C"/>
    <property type="match status" value="1"/>
</dbReference>
<feature type="domain" description="Quinolinate phosphoribosyl transferase C-terminal" evidence="14">
    <location>
        <begin position="137"/>
        <end position="302"/>
    </location>
</feature>
<dbReference type="PANTHER" id="PTHR32179:SF3">
    <property type="entry name" value="NICOTINATE-NUCLEOTIDE PYROPHOSPHORYLASE [CARBOXYLATING]"/>
    <property type="match status" value="1"/>
</dbReference>
<evidence type="ECO:0000259" key="15">
    <source>
        <dbReference type="Pfam" id="PF02749"/>
    </source>
</evidence>
<evidence type="ECO:0000256" key="7">
    <source>
        <dbReference type="ARBA" id="ARBA00022676"/>
    </source>
</evidence>
<dbReference type="GO" id="GO:0005737">
    <property type="term" value="C:cytoplasm"/>
    <property type="evidence" value="ECO:0007669"/>
    <property type="project" value="TreeGrafter"/>
</dbReference>
<feature type="binding site" evidence="13">
    <location>
        <position position="182"/>
    </location>
    <ligand>
        <name>substrate</name>
    </ligand>
</feature>
<evidence type="ECO:0000256" key="13">
    <source>
        <dbReference type="PIRSR" id="PIRSR006250-1"/>
    </source>
</evidence>
<evidence type="ECO:0000256" key="2">
    <source>
        <dbReference type="ARBA" id="ARBA00004893"/>
    </source>
</evidence>
<dbReference type="InterPro" id="IPR036068">
    <property type="entry name" value="Nicotinate_pribotase-like_C"/>
</dbReference>
<feature type="binding site" evidence="13">
    <location>
        <begin position="287"/>
        <end position="289"/>
    </location>
    <ligand>
        <name>substrate</name>
    </ligand>
</feature>
<keyword evidence="17" id="KW-1185">Reference proteome</keyword>
<dbReference type="Gene3D" id="3.20.20.70">
    <property type="entry name" value="Aldolase class I"/>
    <property type="match status" value="1"/>
</dbReference>
<dbReference type="SUPFAM" id="SSF51690">
    <property type="entry name" value="Nicotinate/Quinolinate PRTase C-terminal domain-like"/>
    <property type="match status" value="1"/>
</dbReference>
<comment type="pathway">
    <text evidence="2">Cofactor biosynthesis; NAD(+) biosynthesis; nicotinate D-ribonucleotide from quinolinate: step 1/1.</text>
</comment>
<dbReference type="GO" id="GO:0034213">
    <property type="term" value="P:quinolinate catabolic process"/>
    <property type="evidence" value="ECO:0007669"/>
    <property type="project" value="TreeGrafter"/>
</dbReference>
<dbReference type="PATRIC" id="fig|121290.4.peg.3628"/>
<comment type="caution">
    <text evidence="16">The sequence shown here is derived from an EMBL/GenBank/DDBJ whole genome shotgun (WGS) entry which is preliminary data.</text>
</comment>
<sequence length="303" mass="31282">MAVASGGCTMNNDASIPSAHAGRRELRLPEGIVDKAVAMSLAEDLGLGGDITTEATIPAGTRAKAVIAARKAGTVAGIQLAKSAFKTLDPLTEFETVIDDGGTVQAGGVIARVSGDARALLTAERTALNFLGHMSGIATLTARYVDAVKGTKARIIDTRKTTPGLRALEKFAVRCGGGVNHRFGLFDAVLIKDNHIEAAGGIGPALERARQHAGHMVKVEIEVTSIAELIDALELNPDAVLLDNMPPAMLKEAVEQVAGRVITEASGGVTLETVRAIAESGVDLISVGALTHSAPVLDIGLDF</sequence>